<organism evidence="1 2">
    <name type="scientific">Prauserella flavalba</name>
    <dbReference type="NCBI Taxonomy" id="1477506"/>
    <lineage>
        <taxon>Bacteria</taxon>
        <taxon>Bacillati</taxon>
        <taxon>Actinomycetota</taxon>
        <taxon>Actinomycetes</taxon>
        <taxon>Pseudonocardiales</taxon>
        <taxon>Pseudonocardiaceae</taxon>
        <taxon>Prauserella</taxon>
    </lineage>
</organism>
<dbReference type="Pfam" id="PF09424">
    <property type="entry name" value="YqeY"/>
    <property type="match status" value="1"/>
</dbReference>
<gene>
    <name evidence="1" type="ORF">BA062_27165</name>
</gene>
<sequence length="81" mass="8705">MRAGFACRPLTGGEHVAGAAAGLGAAEAQRRELTDADVRAALERDVSERLTAAAEYERLGRDDHAHRLRAEADVLNRHLGD</sequence>
<comment type="caution">
    <text evidence="1">The sequence shown here is derived from an EMBL/GenBank/DDBJ whole genome shotgun (WGS) entry which is preliminary data.</text>
</comment>
<accession>A0A318LD81</accession>
<protein>
    <submittedName>
        <fullName evidence="1">Uncharacterized protein</fullName>
    </submittedName>
</protein>
<name>A0A318LD81_9PSEU</name>
<dbReference type="RefSeq" id="WP_110341731.1">
    <property type="nucleotide sequence ID" value="NZ_JBHVKT010000004.1"/>
</dbReference>
<dbReference type="InterPro" id="IPR042184">
    <property type="entry name" value="YqeY/Aim41_N"/>
</dbReference>
<dbReference type="Proteomes" id="UP000247892">
    <property type="component" value="Unassembled WGS sequence"/>
</dbReference>
<dbReference type="EMBL" id="MASU01000013">
    <property type="protein sequence ID" value="PXY23954.1"/>
    <property type="molecule type" value="Genomic_DNA"/>
</dbReference>
<dbReference type="InterPro" id="IPR019004">
    <property type="entry name" value="YqeY/Aim41"/>
</dbReference>
<dbReference type="AlphaFoldDB" id="A0A318LD81"/>
<dbReference type="OrthoDB" id="4640723at2"/>
<proteinExistence type="predicted"/>
<keyword evidence="2" id="KW-1185">Reference proteome</keyword>
<dbReference type="Gene3D" id="1.10.1510.10">
    <property type="entry name" value="Uncharacterised protein YqeY/AIM41 PF09424, N-terminal domain"/>
    <property type="match status" value="1"/>
</dbReference>
<reference evidence="1 2" key="1">
    <citation type="submission" date="2016-07" db="EMBL/GenBank/DDBJ databases">
        <title>Draft genome sequence of Prauserella sp. YIM 121212, isolated from alkaline soil.</title>
        <authorList>
            <person name="Ruckert C."/>
            <person name="Albersmeier A."/>
            <person name="Jiang C.-L."/>
            <person name="Jiang Y."/>
            <person name="Kalinowski J."/>
            <person name="Schneider O."/>
            <person name="Winkler A."/>
            <person name="Zotchev S.B."/>
        </authorList>
    </citation>
    <scope>NUCLEOTIDE SEQUENCE [LARGE SCALE GENOMIC DNA]</scope>
    <source>
        <strain evidence="1 2">YIM 121212</strain>
    </source>
</reference>
<evidence type="ECO:0000313" key="1">
    <source>
        <dbReference type="EMBL" id="PXY23954.1"/>
    </source>
</evidence>
<evidence type="ECO:0000313" key="2">
    <source>
        <dbReference type="Proteomes" id="UP000247892"/>
    </source>
</evidence>